<dbReference type="SUPFAM" id="SSF53187">
    <property type="entry name" value="Zn-dependent exopeptidases"/>
    <property type="match status" value="1"/>
</dbReference>
<evidence type="ECO:0000256" key="14">
    <source>
        <dbReference type="ARBA" id="ARBA00023034"/>
    </source>
</evidence>
<keyword evidence="11" id="KW-0378">Hydrolase</keyword>
<comment type="subcellular location">
    <subcellularLocation>
        <location evidence="1">Endoplasmic reticulum</location>
    </subcellularLocation>
    <subcellularLocation>
        <location evidence="3">Golgi apparatus</location>
    </subcellularLocation>
    <subcellularLocation>
        <location evidence="2">Lysosome</location>
    </subcellularLocation>
    <subcellularLocation>
        <location evidence="4">Secreted</location>
    </subcellularLocation>
</comment>
<keyword evidence="13" id="KW-0862">Zinc</keyword>
<keyword evidence="10" id="KW-0732">Signal</keyword>
<dbReference type="GO" id="GO:0046872">
    <property type="term" value="F:metal ion binding"/>
    <property type="evidence" value="ECO:0007669"/>
    <property type="project" value="UniProtKB-KW"/>
</dbReference>
<dbReference type="GO" id="GO:0005576">
    <property type="term" value="C:extracellular region"/>
    <property type="evidence" value="ECO:0007669"/>
    <property type="project" value="UniProtKB-SubCell"/>
</dbReference>
<dbReference type="PANTHER" id="PTHR12053:SF3">
    <property type="entry name" value="CARBOXYPEPTIDASE Q"/>
    <property type="match status" value="1"/>
</dbReference>
<dbReference type="Gene3D" id="3.40.630.10">
    <property type="entry name" value="Zn peptidases"/>
    <property type="match status" value="1"/>
</dbReference>
<protein>
    <recommendedName>
        <fullName evidence="5">Carboxypeptidase Q</fullName>
    </recommendedName>
    <alternativeName>
        <fullName evidence="20">Plasma glutamate carboxypeptidase</fullName>
    </alternativeName>
</protein>
<keyword evidence="12" id="KW-0256">Endoplasmic reticulum</keyword>
<evidence type="ECO:0000256" key="5">
    <source>
        <dbReference type="ARBA" id="ARBA00014116"/>
    </source>
</evidence>
<comment type="caution">
    <text evidence="22">The sequence shown here is derived from an EMBL/GenBank/DDBJ whole genome shotgun (WGS) entry which is preliminary data.</text>
</comment>
<evidence type="ECO:0000313" key="23">
    <source>
        <dbReference type="Proteomes" id="UP000319859"/>
    </source>
</evidence>
<evidence type="ECO:0000313" key="22">
    <source>
        <dbReference type="EMBL" id="TWB17167.1"/>
    </source>
</evidence>
<evidence type="ECO:0000256" key="2">
    <source>
        <dbReference type="ARBA" id="ARBA00004371"/>
    </source>
</evidence>
<dbReference type="PANTHER" id="PTHR12053">
    <property type="entry name" value="PROTEASE FAMILY M28 PLASMA GLUTAMATE CARBOXYPEPTIDASE-RELATED"/>
    <property type="match status" value="1"/>
</dbReference>
<name>A0A560F6B9_9PROT</name>
<evidence type="ECO:0000256" key="12">
    <source>
        <dbReference type="ARBA" id="ARBA00022824"/>
    </source>
</evidence>
<evidence type="ECO:0000256" key="8">
    <source>
        <dbReference type="ARBA" id="ARBA00022670"/>
    </source>
</evidence>
<evidence type="ECO:0000256" key="7">
    <source>
        <dbReference type="ARBA" id="ARBA00022645"/>
    </source>
</evidence>
<evidence type="ECO:0000256" key="3">
    <source>
        <dbReference type="ARBA" id="ARBA00004555"/>
    </source>
</evidence>
<evidence type="ECO:0000256" key="6">
    <source>
        <dbReference type="ARBA" id="ARBA00022525"/>
    </source>
</evidence>
<keyword evidence="7 22" id="KW-0121">Carboxypeptidase</keyword>
<evidence type="ECO:0000256" key="10">
    <source>
        <dbReference type="ARBA" id="ARBA00022729"/>
    </source>
</evidence>
<keyword evidence="18" id="KW-0458">Lysosome</keyword>
<keyword evidence="6" id="KW-0964">Secreted</keyword>
<feature type="domain" description="Peptidase M28" evidence="21">
    <location>
        <begin position="291"/>
        <end position="477"/>
    </location>
</feature>
<evidence type="ECO:0000256" key="13">
    <source>
        <dbReference type="ARBA" id="ARBA00022833"/>
    </source>
</evidence>
<evidence type="ECO:0000256" key="16">
    <source>
        <dbReference type="ARBA" id="ARBA00023145"/>
    </source>
</evidence>
<dbReference type="GO" id="GO:0005764">
    <property type="term" value="C:lysosome"/>
    <property type="evidence" value="ECO:0007669"/>
    <property type="project" value="UniProtKB-SubCell"/>
</dbReference>
<keyword evidence="17" id="KW-0325">Glycoprotein</keyword>
<evidence type="ECO:0000256" key="4">
    <source>
        <dbReference type="ARBA" id="ARBA00004613"/>
    </source>
</evidence>
<sequence length="496" mass="50478">MAGAAPGTMRWMGDKGVLGLKNKTLGTGVALGVALGGIAGLLATAAWAADAGPATIPASALSSVKELQKRALAGSGAYEVVESLTTQVGPRLPGTPNDAAAVAWAVKAMKDMGLQDVHTEAVPMPGWRRGLERASIIAPMPQPVAVAALGASVGTGPEGIEAEVVRFASLADLKAAPAGSLTGKIAYIALPMARTQDGSGYGEAVAMRLAGPAAAAKKGAAAVIIRSVGTDAHRTPHTGMTRYEDGVAKIPAGAISTIDAGQLDRLLERGPVKMKLVLDVGPLDPITTYSVVGDLKGTEKPDEIVVMGAHLDSWDLGTGAIDDGAGVAIALASARLIKGLPEKPKRTLRVVLFAAEEEGTYGAVAYGKAHAADAAHYVLGTEADLGIGPVWQFKLKSNANAEGAIAAMAAALKPLRVIQGADGEGESSDLGPMAEAGMPVAELSLDATTYFDIHHTADDTLDRIDRPTIDQSTAAYASVLWLAMQAGGTFRAPGAK</sequence>
<proteinExistence type="predicted"/>
<evidence type="ECO:0000256" key="15">
    <source>
        <dbReference type="ARBA" id="ARBA00023049"/>
    </source>
</evidence>
<evidence type="ECO:0000256" key="9">
    <source>
        <dbReference type="ARBA" id="ARBA00022723"/>
    </source>
</evidence>
<dbReference type="EMBL" id="VITN01000011">
    <property type="protein sequence ID" value="TWB17167.1"/>
    <property type="molecule type" value="Genomic_DNA"/>
</dbReference>
<comment type="subunit">
    <text evidence="19">Homodimer. The monomeric form is inactive while the homodimer is active.</text>
</comment>
<keyword evidence="15" id="KW-0482">Metalloprotease</keyword>
<dbReference type="Pfam" id="PF04389">
    <property type="entry name" value="Peptidase_M28"/>
    <property type="match status" value="1"/>
</dbReference>
<gene>
    <name evidence="22" type="ORF">FBZ89_11118</name>
</gene>
<dbReference type="GO" id="GO:0004180">
    <property type="term" value="F:carboxypeptidase activity"/>
    <property type="evidence" value="ECO:0007669"/>
    <property type="project" value="UniProtKB-KW"/>
</dbReference>
<dbReference type="GO" id="GO:0006508">
    <property type="term" value="P:proteolysis"/>
    <property type="evidence" value="ECO:0007669"/>
    <property type="project" value="UniProtKB-KW"/>
</dbReference>
<reference evidence="22 23" key="1">
    <citation type="submission" date="2019-06" db="EMBL/GenBank/DDBJ databases">
        <title>Genomic Encyclopedia of Type Strains, Phase IV (KMG-V): Genome sequencing to study the core and pangenomes of soil and plant-associated prokaryotes.</title>
        <authorList>
            <person name="Whitman W."/>
        </authorList>
    </citation>
    <scope>NUCLEOTIDE SEQUENCE [LARGE SCALE GENOMIC DNA]</scope>
    <source>
        <strain evidence="22 23">BR 11880</strain>
    </source>
</reference>
<evidence type="ECO:0000256" key="17">
    <source>
        <dbReference type="ARBA" id="ARBA00023180"/>
    </source>
</evidence>
<evidence type="ECO:0000256" key="18">
    <source>
        <dbReference type="ARBA" id="ARBA00023228"/>
    </source>
</evidence>
<organism evidence="22 23">
    <name type="scientific">Nitrospirillum amazonense</name>
    <dbReference type="NCBI Taxonomy" id="28077"/>
    <lineage>
        <taxon>Bacteria</taxon>
        <taxon>Pseudomonadati</taxon>
        <taxon>Pseudomonadota</taxon>
        <taxon>Alphaproteobacteria</taxon>
        <taxon>Rhodospirillales</taxon>
        <taxon>Azospirillaceae</taxon>
        <taxon>Nitrospirillum</taxon>
    </lineage>
</organism>
<evidence type="ECO:0000256" key="19">
    <source>
        <dbReference type="ARBA" id="ARBA00025833"/>
    </source>
</evidence>
<dbReference type="Gene3D" id="3.50.30.30">
    <property type="match status" value="1"/>
</dbReference>
<keyword evidence="14" id="KW-0333">Golgi apparatus</keyword>
<evidence type="ECO:0000259" key="21">
    <source>
        <dbReference type="Pfam" id="PF04389"/>
    </source>
</evidence>
<accession>A0A560F6B9</accession>
<dbReference type="Proteomes" id="UP000319859">
    <property type="component" value="Unassembled WGS sequence"/>
</dbReference>
<keyword evidence="8" id="KW-0645">Protease</keyword>
<keyword evidence="9" id="KW-0479">Metal-binding</keyword>
<dbReference type="GO" id="GO:0070573">
    <property type="term" value="F:metallodipeptidase activity"/>
    <property type="evidence" value="ECO:0007669"/>
    <property type="project" value="InterPro"/>
</dbReference>
<dbReference type="InterPro" id="IPR007484">
    <property type="entry name" value="Peptidase_M28"/>
</dbReference>
<evidence type="ECO:0000256" key="1">
    <source>
        <dbReference type="ARBA" id="ARBA00004240"/>
    </source>
</evidence>
<dbReference type="AlphaFoldDB" id="A0A560F6B9"/>
<keyword evidence="16" id="KW-0865">Zymogen</keyword>
<evidence type="ECO:0000256" key="20">
    <source>
        <dbReference type="ARBA" id="ARBA00033328"/>
    </source>
</evidence>
<evidence type="ECO:0000256" key="11">
    <source>
        <dbReference type="ARBA" id="ARBA00022801"/>
    </source>
</evidence>
<dbReference type="InterPro" id="IPR039866">
    <property type="entry name" value="CPQ"/>
</dbReference>